<gene>
    <name evidence="2" type="ORF">CLUP02_04339</name>
</gene>
<evidence type="ECO:0000313" key="3">
    <source>
        <dbReference type="Proteomes" id="UP000830671"/>
    </source>
</evidence>
<dbReference type="Proteomes" id="UP000830671">
    <property type="component" value="Chromosome 2"/>
</dbReference>
<feature type="compositionally biased region" description="Basic and acidic residues" evidence="1">
    <location>
        <begin position="7"/>
        <end position="21"/>
    </location>
</feature>
<feature type="compositionally biased region" description="Low complexity" evidence="1">
    <location>
        <begin position="192"/>
        <end position="206"/>
    </location>
</feature>
<reference evidence="2" key="1">
    <citation type="journal article" date="2021" name="Mol. Plant Microbe Interact.">
        <title>Complete Genome Sequence of the Plant-Pathogenic Fungus Colletotrichum lupini.</title>
        <authorList>
            <person name="Baroncelli R."/>
            <person name="Pensec F."/>
            <person name="Da Lio D."/>
            <person name="Boufleur T."/>
            <person name="Vicente I."/>
            <person name="Sarrocco S."/>
            <person name="Picot A."/>
            <person name="Baraldi E."/>
            <person name="Sukno S."/>
            <person name="Thon M."/>
            <person name="Le Floch G."/>
        </authorList>
    </citation>
    <scope>NUCLEOTIDE SEQUENCE</scope>
    <source>
        <strain evidence="2">IMI 504893</strain>
    </source>
</reference>
<protein>
    <submittedName>
        <fullName evidence="2">Uncharacterized protein</fullName>
    </submittedName>
</protein>
<dbReference type="GeneID" id="73338362"/>
<feature type="compositionally biased region" description="Polar residues" evidence="1">
    <location>
        <begin position="160"/>
        <end position="176"/>
    </location>
</feature>
<dbReference type="RefSeq" id="XP_049140495.1">
    <property type="nucleotide sequence ID" value="XM_049283352.1"/>
</dbReference>
<feature type="region of interest" description="Disordered" evidence="1">
    <location>
        <begin position="160"/>
        <end position="219"/>
    </location>
</feature>
<evidence type="ECO:0000313" key="2">
    <source>
        <dbReference type="EMBL" id="UQC78860.1"/>
    </source>
</evidence>
<dbReference type="AlphaFoldDB" id="A0A9Q8WDN7"/>
<dbReference type="EMBL" id="CP019474">
    <property type="protein sequence ID" value="UQC78860.1"/>
    <property type="molecule type" value="Genomic_DNA"/>
</dbReference>
<dbReference type="KEGG" id="clup:CLUP02_04339"/>
<evidence type="ECO:0000256" key="1">
    <source>
        <dbReference type="SAM" id="MobiDB-lite"/>
    </source>
</evidence>
<feature type="compositionally biased region" description="Polar residues" evidence="1">
    <location>
        <begin position="207"/>
        <end position="217"/>
    </location>
</feature>
<organism evidence="2 3">
    <name type="scientific">Colletotrichum lupini</name>
    <dbReference type="NCBI Taxonomy" id="145971"/>
    <lineage>
        <taxon>Eukaryota</taxon>
        <taxon>Fungi</taxon>
        <taxon>Dikarya</taxon>
        <taxon>Ascomycota</taxon>
        <taxon>Pezizomycotina</taxon>
        <taxon>Sordariomycetes</taxon>
        <taxon>Hypocreomycetidae</taxon>
        <taxon>Glomerellales</taxon>
        <taxon>Glomerellaceae</taxon>
        <taxon>Colletotrichum</taxon>
        <taxon>Colletotrichum acutatum species complex</taxon>
    </lineage>
</organism>
<accession>A0A9Q8WDN7</accession>
<keyword evidence="3" id="KW-1185">Reference proteome</keyword>
<feature type="region of interest" description="Disordered" evidence="1">
    <location>
        <begin position="1"/>
        <end position="118"/>
    </location>
</feature>
<name>A0A9Q8WDN7_9PEZI</name>
<sequence>MTSWPSEPDRASPRKAADEARPLALHACSNPPPLNTDLKKDSREHKEAKDAIVAEVGTPLDVGERSDRESSVGGDEQEDDHMALDSIPSPTPHGRGEANTNAEPNGNGDRARGEDQVTCVIHQNRGIREFDTKELKPGGVQRFRQRFVKDGLATLITSSDSTTVQNSTADQDSRSGVSLPPPAHSLSERSRSSSSRQNSGSGTFSSRPGSSTPVSETLRSEEVAFHPEEQNPPQYLLLCVNLKSLPVLKHIDCSSFWNDQYLFQHILERYQTIREESTSENLPAFPPLVRAILDKGVVFLRKNTPSWLDWMFKKFQKLSEASLFSMHTGDYVQLLIPFHRGIQRSLGIDTATTTGSQHFQNSFGGRYIAYQERAKE</sequence>
<proteinExistence type="predicted"/>
<feature type="compositionally biased region" description="Basic and acidic residues" evidence="1">
    <location>
        <begin position="37"/>
        <end position="52"/>
    </location>
</feature>